<evidence type="ECO:0000313" key="2">
    <source>
        <dbReference type="Proteomes" id="UP000595636"/>
    </source>
</evidence>
<dbReference type="Proteomes" id="UP000595636">
    <property type="component" value="Chromosome"/>
</dbReference>
<dbReference type="EMBL" id="CP066831">
    <property type="protein sequence ID" value="QQM38262.1"/>
    <property type="molecule type" value="Genomic_DNA"/>
</dbReference>
<sequence length="332" mass="35897">MGWSSMTVESIPVEAEPKALVWQGDELVSGCGRRWGRDGVERTVASAWSFPFDAGITSVSGPYSAVYQERGIEGVLLERERVVRELNRSDYQAENYDYPLALGALGDGREVVVHCPDEYNMLEIEDAASGERLTAGTREPRDVFHSRLSLSPDGRYLLAVGWFWHPFGVAMVYDTALALTDPATLDGEGLLPTEAVMNGEVTAGCWLDGDRLVLATGGEGRSGEEDSTLPARHLGVWSVSEGRWLHRNLIADAEPGVLLLPRGDHVISLLGHPRLLDTATGRLVAEWPEVGVPVKATCFGVTHIPSPVAALHPDGTRLAIAQAESIALITLP</sequence>
<proteinExistence type="predicted"/>
<dbReference type="KEGG" id="slf:JEQ17_01350"/>
<protein>
    <submittedName>
        <fullName evidence="1">Uncharacterized protein</fullName>
    </submittedName>
</protein>
<name>A0A7T7HZY2_9ACTN</name>
<reference evidence="1 2" key="1">
    <citation type="submission" date="2020-12" db="EMBL/GenBank/DDBJ databases">
        <title>A novel species.</title>
        <authorList>
            <person name="Li K."/>
        </authorList>
    </citation>
    <scope>NUCLEOTIDE SEQUENCE [LARGE SCALE GENOMIC DNA]</scope>
    <source>
        <strain evidence="1 2">ZYC-3</strain>
    </source>
</reference>
<evidence type="ECO:0000313" key="1">
    <source>
        <dbReference type="EMBL" id="QQM38262.1"/>
    </source>
</evidence>
<dbReference type="SUPFAM" id="SSF50969">
    <property type="entry name" value="YVTN repeat-like/Quinoprotein amine dehydrogenase"/>
    <property type="match status" value="1"/>
</dbReference>
<accession>A0A7T7HZY2</accession>
<keyword evidence="2" id="KW-1185">Reference proteome</keyword>
<organism evidence="1 2">
    <name type="scientific">Streptomyces liliifuscus</name>
    <dbReference type="NCBI Taxonomy" id="2797636"/>
    <lineage>
        <taxon>Bacteria</taxon>
        <taxon>Bacillati</taxon>
        <taxon>Actinomycetota</taxon>
        <taxon>Actinomycetes</taxon>
        <taxon>Kitasatosporales</taxon>
        <taxon>Streptomycetaceae</taxon>
        <taxon>Streptomyces</taxon>
    </lineage>
</organism>
<dbReference type="InterPro" id="IPR015943">
    <property type="entry name" value="WD40/YVTN_repeat-like_dom_sf"/>
</dbReference>
<gene>
    <name evidence="1" type="ORF">JEQ17_01350</name>
</gene>
<dbReference type="AlphaFoldDB" id="A0A7T7HZY2"/>
<dbReference type="Gene3D" id="2.130.10.10">
    <property type="entry name" value="YVTN repeat-like/Quinoprotein amine dehydrogenase"/>
    <property type="match status" value="1"/>
</dbReference>
<dbReference type="InterPro" id="IPR011044">
    <property type="entry name" value="Quino_amine_DH_bsu"/>
</dbReference>